<dbReference type="Proteomes" id="UP000243359">
    <property type="component" value="Chromosome I"/>
</dbReference>
<protein>
    <submittedName>
        <fullName evidence="1">Uncharacterized protein</fullName>
    </submittedName>
</protein>
<organism evidence="1 2">
    <name type="scientific">Pseudomonas oryzae</name>
    <dbReference type="NCBI Taxonomy" id="1392877"/>
    <lineage>
        <taxon>Bacteria</taxon>
        <taxon>Pseudomonadati</taxon>
        <taxon>Pseudomonadota</taxon>
        <taxon>Gammaproteobacteria</taxon>
        <taxon>Pseudomonadales</taxon>
        <taxon>Pseudomonadaceae</taxon>
        <taxon>Pseudomonas</taxon>
    </lineage>
</organism>
<reference evidence="2" key="1">
    <citation type="submission" date="2016-10" db="EMBL/GenBank/DDBJ databases">
        <authorList>
            <person name="Varghese N."/>
            <person name="Submissions S."/>
        </authorList>
    </citation>
    <scope>NUCLEOTIDE SEQUENCE [LARGE SCALE GENOMIC DNA]</scope>
    <source>
        <strain evidence="2">KCTC 32247</strain>
    </source>
</reference>
<dbReference type="EMBL" id="LT629751">
    <property type="protein sequence ID" value="SDS21374.1"/>
    <property type="molecule type" value="Genomic_DNA"/>
</dbReference>
<proteinExistence type="predicted"/>
<accession>A0A1H1QDB7</accession>
<keyword evidence="2" id="KW-1185">Reference proteome</keyword>
<gene>
    <name evidence="1" type="ORF">SAMN05216221_1309</name>
</gene>
<evidence type="ECO:0000313" key="2">
    <source>
        <dbReference type="Proteomes" id="UP000243359"/>
    </source>
</evidence>
<evidence type="ECO:0000313" key="1">
    <source>
        <dbReference type="EMBL" id="SDS21374.1"/>
    </source>
</evidence>
<name>A0A1H1QDB7_9PSED</name>
<sequence>MCGGVEVAGRYTESGKPVKVYFPNPKATLPVLQADGSVEWQP</sequence>
<dbReference type="AlphaFoldDB" id="A0A1H1QDB7"/>